<reference evidence="1" key="1">
    <citation type="submission" date="2019-08" db="EMBL/GenBank/DDBJ databases">
        <title>Genome sequence of Clostridiales bacterium MT110.</title>
        <authorList>
            <person name="Cao J."/>
        </authorList>
    </citation>
    <scope>NUCLEOTIDE SEQUENCE</scope>
    <source>
        <strain evidence="1">MT110</strain>
    </source>
</reference>
<accession>A0ACD1AB90</accession>
<dbReference type="EMBL" id="CP042469">
    <property type="protein sequence ID" value="QOX63598.1"/>
    <property type="molecule type" value="Genomic_DNA"/>
</dbReference>
<dbReference type="Proteomes" id="UP000594014">
    <property type="component" value="Chromosome"/>
</dbReference>
<evidence type="ECO:0000313" key="2">
    <source>
        <dbReference type="Proteomes" id="UP000594014"/>
    </source>
</evidence>
<gene>
    <name evidence="1" type="ORF">FRZ06_09665</name>
</gene>
<name>A0ACD1AB90_9FIRM</name>
<protein>
    <submittedName>
        <fullName evidence="1">Energy-coupling factor ABC transporter substrate-binding protein</fullName>
    </submittedName>
</protein>
<sequence length="97" mass="10195">MKKNITVILVLLLLVVAIAVTPLLLIKDSEFGGADGAAEDAITAINPNYQPWASSLLEPPGGETESLLFCLQAGIGAGIFGFGFGYLVARKKYQKGV</sequence>
<evidence type="ECO:0000313" key="1">
    <source>
        <dbReference type="EMBL" id="QOX63598.1"/>
    </source>
</evidence>
<proteinExistence type="predicted"/>
<keyword evidence="2" id="KW-1185">Reference proteome</keyword>
<organism evidence="1 2">
    <name type="scientific">Anoxybacterium hadale</name>
    <dbReference type="NCBI Taxonomy" id="3408580"/>
    <lineage>
        <taxon>Bacteria</taxon>
        <taxon>Bacillati</taxon>
        <taxon>Bacillota</taxon>
        <taxon>Clostridia</taxon>
        <taxon>Peptostreptococcales</taxon>
        <taxon>Anaerovoracaceae</taxon>
        <taxon>Anoxybacterium</taxon>
    </lineage>
</organism>